<dbReference type="Proteomes" id="UP000886998">
    <property type="component" value="Unassembled WGS sequence"/>
</dbReference>
<evidence type="ECO:0000313" key="3">
    <source>
        <dbReference type="Proteomes" id="UP000886998"/>
    </source>
</evidence>
<gene>
    <name evidence="2" type="ORF">TNIN_69581</name>
</gene>
<evidence type="ECO:0000313" key="2">
    <source>
        <dbReference type="EMBL" id="GFY69731.1"/>
    </source>
</evidence>
<accession>A0A8X6YBF1</accession>
<protein>
    <submittedName>
        <fullName evidence="2">Uncharacterized protein</fullName>
    </submittedName>
</protein>
<feature type="region of interest" description="Disordered" evidence="1">
    <location>
        <begin position="79"/>
        <end position="113"/>
    </location>
</feature>
<dbReference type="EMBL" id="BMAV01017777">
    <property type="protein sequence ID" value="GFY69731.1"/>
    <property type="molecule type" value="Genomic_DNA"/>
</dbReference>
<evidence type="ECO:0000256" key="1">
    <source>
        <dbReference type="SAM" id="MobiDB-lite"/>
    </source>
</evidence>
<proteinExistence type="predicted"/>
<reference evidence="2" key="1">
    <citation type="submission" date="2020-08" db="EMBL/GenBank/DDBJ databases">
        <title>Multicomponent nature underlies the extraordinary mechanical properties of spider dragline silk.</title>
        <authorList>
            <person name="Kono N."/>
            <person name="Nakamura H."/>
            <person name="Mori M."/>
            <person name="Yoshida Y."/>
            <person name="Ohtoshi R."/>
            <person name="Malay A.D."/>
            <person name="Moran D.A.P."/>
            <person name="Tomita M."/>
            <person name="Numata K."/>
            <person name="Arakawa K."/>
        </authorList>
    </citation>
    <scope>NUCLEOTIDE SEQUENCE</scope>
</reference>
<comment type="caution">
    <text evidence="2">The sequence shown here is derived from an EMBL/GenBank/DDBJ whole genome shotgun (WGS) entry which is preliminary data.</text>
</comment>
<dbReference type="OrthoDB" id="6769507at2759"/>
<keyword evidence="3" id="KW-1185">Reference proteome</keyword>
<organism evidence="2 3">
    <name type="scientific">Trichonephila inaurata madagascariensis</name>
    <dbReference type="NCBI Taxonomy" id="2747483"/>
    <lineage>
        <taxon>Eukaryota</taxon>
        <taxon>Metazoa</taxon>
        <taxon>Ecdysozoa</taxon>
        <taxon>Arthropoda</taxon>
        <taxon>Chelicerata</taxon>
        <taxon>Arachnida</taxon>
        <taxon>Araneae</taxon>
        <taxon>Araneomorphae</taxon>
        <taxon>Entelegynae</taxon>
        <taxon>Araneoidea</taxon>
        <taxon>Nephilidae</taxon>
        <taxon>Trichonephila</taxon>
        <taxon>Trichonephila inaurata</taxon>
    </lineage>
</organism>
<name>A0A8X6YBF1_9ARAC</name>
<sequence length="113" mass="12877">MIAWQVRVKNIMKTDALGQKEKPQPGHIFVFISAFSPRFISQLFPRKLTDWLATTIFKRIKIKSIDDGDKFQYLIQAATPKPRPGKKGEIFPGDPKSFKKGIPKNGVFGKRMS</sequence>
<dbReference type="AlphaFoldDB" id="A0A8X6YBF1"/>